<evidence type="ECO:0000313" key="2">
    <source>
        <dbReference type="Proteomes" id="UP000472839"/>
    </source>
</evidence>
<proteinExistence type="predicted"/>
<reference evidence="1 2" key="1">
    <citation type="submission" date="2019-10" db="EMBL/GenBank/DDBJ databases">
        <title>Poseidonibacter ostreae sp. nov., isolated from the gut of the Ostrea denselamellosa.</title>
        <authorList>
            <person name="Choi A."/>
        </authorList>
    </citation>
    <scope>NUCLEOTIDE SEQUENCE [LARGE SCALE GENOMIC DNA]</scope>
    <source>
        <strain evidence="1 2">SJOD-M-33</strain>
    </source>
</reference>
<dbReference type="EMBL" id="WFKK01000001">
    <property type="protein sequence ID" value="KAB7891299.1"/>
    <property type="molecule type" value="Genomic_DNA"/>
</dbReference>
<accession>A0A6L4WWR5</accession>
<comment type="caution">
    <text evidence="1">The sequence shown here is derived from an EMBL/GenBank/DDBJ whole genome shotgun (WGS) entry which is preliminary data.</text>
</comment>
<gene>
    <name evidence="1" type="ORF">GBG19_00250</name>
</gene>
<dbReference type="AlphaFoldDB" id="A0A6L4WWR5"/>
<dbReference type="Proteomes" id="UP000472839">
    <property type="component" value="Unassembled WGS sequence"/>
</dbReference>
<evidence type="ECO:0000313" key="1">
    <source>
        <dbReference type="EMBL" id="KAB7891299.1"/>
    </source>
</evidence>
<organism evidence="1 2">
    <name type="scientific">Poseidonibacter ostreae</name>
    <dbReference type="NCBI Taxonomy" id="2654171"/>
    <lineage>
        <taxon>Bacteria</taxon>
        <taxon>Pseudomonadati</taxon>
        <taxon>Campylobacterota</taxon>
        <taxon>Epsilonproteobacteria</taxon>
        <taxon>Campylobacterales</taxon>
        <taxon>Arcobacteraceae</taxon>
        <taxon>Poseidonibacter</taxon>
    </lineage>
</organism>
<name>A0A6L4WWR5_9BACT</name>
<sequence length="77" mass="9074">MQFIEDYTNIQDLKDFLKENIDEVEDFISLSATTKSNNKLLVSSTVVNNSKDTIYTEKAICRYENRDFYFYEVNKVA</sequence>
<dbReference type="RefSeq" id="WP_152279401.1">
    <property type="nucleotide sequence ID" value="NZ_WFKK01000001.1"/>
</dbReference>
<protein>
    <submittedName>
        <fullName evidence="1">Uncharacterized protein</fullName>
    </submittedName>
</protein>